<accession>G4QBM5</accession>
<keyword evidence="1" id="KW-1133">Transmembrane helix</keyword>
<reference key="1">
    <citation type="submission" date="2011-09" db="EMBL/GenBank/DDBJ databases">
        <title>Genomic characterization of the Taylorella genus.</title>
        <authorList>
            <person name="Hebert L."/>
            <person name="Moumen B."/>
            <person name="Pons N."/>
            <person name="Duquesne F."/>
            <person name="Breuil M.-F."/>
            <person name="Goux D."/>
            <person name="Batto J.-M."/>
            <person name="Renault P."/>
            <person name="Laugier C."/>
            <person name="Petry S."/>
        </authorList>
    </citation>
    <scope>NUCLEOTIDE SEQUENCE</scope>
    <source>
        <strain>MCE3</strain>
    </source>
</reference>
<dbReference type="HOGENOM" id="CLU_032303_0_0_4"/>
<evidence type="ECO:0000313" key="2">
    <source>
        <dbReference type="EMBL" id="AEP37220.1"/>
    </source>
</evidence>
<proteinExistence type="predicted"/>
<feature type="transmembrane region" description="Helical" evidence="1">
    <location>
        <begin position="133"/>
        <end position="154"/>
    </location>
</feature>
<keyword evidence="1" id="KW-0472">Membrane</keyword>
<keyword evidence="3" id="KW-1185">Reference proteome</keyword>
<keyword evidence="1" id="KW-0812">Transmembrane</keyword>
<gene>
    <name evidence="2" type="ordered locus">TASI_1482</name>
</gene>
<reference evidence="2 3" key="2">
    <citation type="journal article" date="2012" name="PLoS ONE">
        <title>Genomic characterization of the taylorella genus.</title>
        <authorList>
            <person name="Hebert L."/>
            <person name="Moumen B."/>
            <person name="Pons N."/>
            <person name="Duquesne F."/>
            <person name="Breuil M.F."/>
            <person name="Goux D."/>
            <person name="Batto J.M."/>
            <person name="Laugier C."/>
            <person name="Renault P."/>
            <person name="Petry S."/>
        </authorList>
    </citation>
    <scope>NUCLEOTIDE SEQUENCE [LARGE SCALE GENOMIC DNA]</scope>
    <source>
        <strain evidence="2 3">MCE3</strain>
    </source>
</reference>
<dbReference type="InterPro" id="IPR018723">
    <property type="entry name" value="DUF2254_membrane"/>
</dbReference>
<protein>
    <recommendedName>
        <fullName evidence="4">DUF2254 domain-containing protein</fullName>
    </recommendedName>
</protein>
<feature type="transmembrane region" description="Helical" evidence="1">
    <location>
        <begin position="104"/>
        <end position="127"/>
    </location>
</feature>
<feature type="transmembrane region" description="Helical" evidence="1">
    <location>
        <begin position="61"/>
        <end position="83"/>
    </location>
</feature>
<dbReference type="OrthoDB" id="2955631at2"/>
<sequence length="424" mass="47447">MFQRFLLILNRPSNRLWIEPAGWGLFAVLWVLLADYFGGLIPQDFLPTIKLETVNGLIDILASSMLAVSTFSLSIMVSAAASASSAATPRATELVMGDDNTRRTIATFIAAFIYAIIAKIALGIGYYSPNGLFILFISSLLMVLHVVVRLIMWVRTLSELGRMENTIKKIHDHTKISLTEHYKNPTLGACWNLEWNGIEPVTVYMKEAGFVVNINMAGLNKLAEDLDIYIEILTRPGDLVFQDTPIMRVNKDLETELRDQLKSTILVDKKRNYKQDPGWGFVVLSEVAAKALSSGINDQGTAIQAMHNMMALVVEPLPEQEECKYDRIYMPPTDAGEWISEFMLPILRDGASSLEVGIVTQKILAGISRNSPNPAIVQQARKLAEEALERHEAACVYKEDYLKIVDKHEELFGEDRNSVKQKDI</sequence>
<dbReference type="KEGG" id="tas:TASI_1482"/>
<dbReference type="eggNOG" id="COG4325">
    <property type="taxonomic scope" value="Bacteria"/>
</dbReference>
<dbReference type="STRING" id="1008459.TASI_1482"/>
<evidence type="ECO:0000313" key="3">
    <source>
        <dbReference type="Proteomes" id="UP000009284"/>
    </source>
</evidence>
<name>G4QBM5_TAYAM</name>
<dbReference type="EMBL" id="CP003059">
    <property type="protein sequence ID" value="AEP37220.1"/>
    <property type="molecule type" value="Genomic_DNA"/>
</dbReference>
<dbReference type="Pfam" id="PF10011">
    <property type="entry name" value="DUF2254"/>
    <property type="match status" value="1"/>
</dbReference>
<evidence type="ECO:0008006" key="4">
    <source>
        <dbReference type="Google" id="ProtNLM"/>
    </source>
</evidence>
<dbReference type="RefSeq" id="WP_014112114.1">
    <property type="nucleotide sequence ID" value="NC_016043.1"/>
</dbReference>
<dbReference type="Proteomes" id="UP000009284">
    <property type="component" value="Chromosome"/>
</dbReference>
<dbReference type="AlphaFoldDB" id="G4QBM5"/>
<feature type="transmembrane region" description="Helical" evidence="1">
    <location>
        <begin position="21"/>
        <end position="41"/>
    </location>
</feature>
<evidence type="ECO:0000256" key="1">
    <source>
        <dbReference type="SAM" id="Phobius"/>
    </source>
</evidence>
<organism evidence="2 3">
    <name type="scientific">Taylorella asinigenitalis (strain MCE3)</name>
    <dbReference type="NCBI Taxonomy" id="1008459"/>
    <lineage>
        <taxon>Bacteria</taxon>
        <taxon>Pseudomonadati</taxon>
        <taxon>Pseudomonadota</taxon>
        <taxon>Betaproteobacteria</taxon>
        <taxon>Burkholderiales</taxon>
        <taxon>Alcaligenaceae</taxon>
        <taxon>Taylorella</taxon>
    </lineage>
</organism>